<dbReference type="Gene3D" id="3.40.50.1820">
    <property type="entry name" value="alpha/beta hydrolase"/>
    <property type="match status" value="1"/>
</dbReference>
<keyword evidence="3" id="KW-1185">Reference proteome</keyword>
<dbReference type="InterPro" id="IPR050266">
    <property type="entry name" value="AB_hydrolase_sf"/>
</dbReference>
<dbReference type="AlphaFoldDB" id="A0A132MPF3"/>
<protein>
    <submittedName>
        <fullName evidence="2">Alpha/beta hydrolase fold containing protein</fullName>
    </submittedName>
</protein>
<dbReference type="Pfam" id="PF12697">
    <property type="entry name" value="Abhydrolase_6"/>
    <property type="match status" value="1"/>
</dbReference>
<proteinExistence type="predicted"/>
<dbReference type="SUPFAM" id="SSF53474">
    <property type="entry name" value="alpha/beta-Hydrolases"/>
    <property type="match status" value="1"/>
</dbReference>
<reference evidence="3" key="1">
    <citation type="submission" date="2015-04" db="EMBL/GenBank/DDBJ databases">
        <title>Physiological reanalysis, assessment of diazotrophy, and genome sequences of multiple isolates of Streptomyces thermoautotrophicus.</title>
        <authorList>
            <person name="MacKellar D.C."/>
            <person name="Lieber L."/>
            <person name="Norman J."/>
            <person name="Bolger A."/>
            <person name="Tobin C."/>
            <person name="Murray J.W."/>
            <person name="Chang R."/>
            <person name="Ford T."/>
            <person name="Nguyen P.Q."/>
            <person name="Woodward J."/>
            <person name="Permingeat H."/>
            <person name="Joshi N.S."/>
            <person name="Silver P.A."/>
            <person name="Usadel B."/>
            <person name="Rutherford A.W."/>
            <person name="Friesen M."/>
            <person name="Prell J."/>
        </authorList>
    </citation>
    <scope>NUCLEOTIDE SEQUENCE [LARGE SCALE GENOMIC DNA]</scope>
    <source>
        <strain evidence="3">H1</strain>
    </source>
</reference>
<name>A0A132MPF3_9ACTN</name>
<dbReference type="STRING" id="1469144.LI90_935"/>
<dbReference type="InterPro" id="IPR000073">
    <property type="entry name" value="AB_hydrolase_1"/>
</dbReference>
<dbReference type="GO" id="GO:0047372">
    <property type="term" value="F:monoacylglycerol lipase activity"/>
    <property type="evidence" value="ECO:0007669"/>
    <property type="project" value="TreeGrafter"/>
</dbReference>
<dbReference type="GO" id="GO:0016020">
    <property type="term" value="C:membrane"/>
    <property type="evidence" value="ECO:0007669"/>
    <property type="project" value="TreeGrafter"/>
</dbReference>
<keyword evidence="2" id="KW-0378">Hydrolase</keyword>
<organism evidence="2 3">
    <name type="scientific">Carbonactinospora thermoautotrophica</name>
    <dbReference type="NCBI Taxonomy" id="1469144"/>
    <lineage>
        <taxon>Bacteria</taxon>
        <taxon>Bacillati</taxon>
        <taxon>Actinomycetota</taxon>
        <taxon>Actinomycetes</taxon>
        <taxon>Kitasatosporales</taxon>
        <taxon>Carbonactinosporaceae</taxon>
        <taxon>Carbonactinospora</taxon>
    </lineage>
</organism>
<accession>A0A132MPF3</accession>
<dbReference type="PANTHER" id="PTHR43798">
    <property type="entry name" value="MONOACYLGLYCEROL LIPASE"/>
    <property type="match status" value="1"/>
</dbReference>
<dbReference type="GO" id="GO:0046464">
    <property type="term" value="P:acylglycerol catabolic process"/>
    <property type="evidence" value="ECO:0007669"/>
    <property type="project" value="TreeGrafter"/>
</dbReference>
<evidence type="ECO:0000313" key="3">
    <source>
        <dbReference type="Proteomes" id="UP000070188"/>
    </source>
</evidence>
<evidence type="ECO:0000259" key="1">
    <source>
        <dbReference type="Pfam" id="PF12697"/>
    </source>
</evidence>
<sequence length="321" mass="34807">MGRDRGRRAQPIRTEPNRADLYQAVTWRAVSIPPFLNPPKNTTAYHLRTSRGEFAVIDTAPAHGVTRRGTVLLVPGFTGSKEDFIAILGALGEAGHRAVAYDQRGQYQTAGPADPDEYTFQTLVNDVYAVIEALGDGPVHLVGHSFGGLVARMVALTDPAPLRSLTIMSSGPAAVTEGDQARLRMLLAALEQHDLPAIWDAMQALEAEAGGQVDVDEDVHEFLRVRFVSNTPASLVGMARLLLDEPDRVDELARVPLPKHVLHGVEDHAWDPAWQAEMARRLRARHTVIEGAGHSPAAERPAQTAAALVAFWADVDGLRLS</sequence>
<dbReference type="PANTHER" id="PTHR43798:SF5">
    <property type="entry name" value="MONOACYLGLYCEROL LIPASE ABHD6"/>
    <property type="match status" value="1"/>
</dbReference>
<dbReference type="InterPro" id="IPR029058">
    <property type="entry name" value="AB_hydrolase_fold"/>
</dbReference>
<feature type="domain" description="AB hydrolase-1" evidence="1">
    <location>
        <begin position="71"/>
        <end position="307"/>
    </location>
</feature>
<evidence type="ECO:0000313" key="2">
    <source>
        <dbReference type="EMBL" id="KWW99301.1"/>
    </source>
</evidence>
<dbReference type="Proteomes" id="UP000070188">
    <property type="component" value="Unassembled WGS sequence"/>
</dbReference>
<dbReference type="EMBL" id="LAXD01000001">
    <property type="protein sequence ID" value="KWW99301.1"/>
    <property type="molecule type" value="Genomic_DNA"/>
</dbReference>
<dbReference type="PATRIC" id="fig|1469144.10.peg.1053"/>
<gene>
    <name evidence="2" type="ORF">LI90_935</name>
</gene>
<comment type="caution">
    <text evidence="2">The sequence shown here is derived from an EMBL/GenBank/DDBJ whole genome shotgun (WGS) entry which is preliminary data.</text>
</comment>